<protein>
    <recommendedName>
        <fullName evidence="4">DUF3149 domain-containing protein</fullName>
    </recommendedName>
</protein>
<dbReference type="RefSeq" id="WP_005369982.1">
    <property type="nucleotide sequence ID" value="NZ_CH902601.1"/>
</dbReference>
<evidence type="ECO:0000313" key="2">
    <source>
        <dbReference type="EMBL" id="EAS62298.1"/>
    </source>
</evidence>
<dbReference type="AlphaFoldDB" id="Q1ZJC3"/>
<comment type="caution">
    <text evidence="2">The sequence shown here is derived from an EMBL/GenBank/DDBJ whole genome shotgun (WGS) entry which is preliminary data.</text>
</comment>
<name>Q1ZJC3_PHOAS</name>
<feature type="transmembrane region" description="Helical" evidence="1">
    <location>
        <begin position="15"/>
        <end position="37"/>
    </location>
</feature>
<keyword evidence="1" id="KW-0812">Transmembrane</keyword>
<sequence length="46" mass="5150">MDCWLTLLFGNSIELASMLVIFPAFGLMLFLGGYFIYKTVTATSPR</sequence>
<gene>
    <name evidence="2" type="ORF">VAS14_16464</name>
</gene>
<dbReference type="Pfam" id="PF11346">
    <property type="entry name" value="DUF3149"/>
    <property type="match status" value="1"/>
</dbReference>
<evidence type="ECO:0000313" key="3">
    <source>
        <dbReference type="Proteomes" id="UP000001603"/>
    </source>
</evidence>
<proteinExistence type="predicted"/>
<organism evidence="2 3">
    <name type="scientific">Photobacterium angustum (strain S14 / CCUG 15956)</name>
    <name type="common">Vibrio sp. (strain S14 / CCUG 15956)</name>
    <dbReference type="NCBI Taxonomy" id="314292"/>
    <lineage>
        <taxon>Bacteria</taxon>
        <taxon>Pseudomonadati</taxon>
        <taxon>Pseudomonadota</taxon>
        <taxon>Gammaproteobacteria</taxon>
        <taxon>Vibrionales</taxon>
        <taxon>Vibrionaceae</taxon>
        <taxon>Photobacterium</taxon>
    </lineage>
</organism>
<evidence type="ECO:0000256" key="1">
    <source>
        <dbReference type="SAM" id="Phobius"/>
    </source>
</evidence>
<reference evidence="2 3" key="1">
    <citation type="journal article" date="2009" name="Proc. Natl. Acad. Sci. U.S.A.">
        <title>The genomic basis of trophic strategy in marine bacteria.</title>
        <authorList>
            <person name="Lauro F.M."/>
            <person name="McDougald D."/>
            <person name="Thomas T."/>
            <person name="Williams T.J."/>
            <person name="Egan S."/>
            <person name="Rice S."/>
            <person name="DeMaere M.Z."/>
            <person name="Ting L."/>
            <person name="Ertan H."/>
            <person name="Johnson J."/>
            <person name="Ferriera S."/>
            <person name="Lapidus A."/>
            <person name="Anderson I."/>
            <person name="Kyrpides N."/>
            <person name="Munk A.C."/>
            <person name="Detter C."/>
            <person name="Han C.S."/>
            <person name="Brown M.V."/>
            <person name="Robb F.T."/>
            <person name="Kjelleberg S."/>
            <person name="Cavicchioli R."/>
        </authorList>
    </citation>
    <scope>NUCLEOTIDE SEQUENCE [LARGE SCALE GENOMIC DNA]</scope>
    <source>
        <strain evidence="2 3">S14</strain>
    </source>
</reference>
<accession>Q1ZJC3</accession>
<dbReference type="Proteomes" id="UP000001603">
    <property type="component" value="Unassembled WGS sequence"/>
</dbReference>
<dbReference type="OrthoDB" id="6388826at2"/>
<dbReference type="EMBL" id="AAOJ01000025">
    <property type="protein sequence ID" value="EAS62298.1"/>
    <property type="molecule type" value="Genomic_DNA"/>
</dbReference>
<dbReference type="HOGENOM" id="CLU_210085_0_0_6"/>
<keyword evidence="1" id="KW-0472">Membrane</keyword>
<keyword evidence="1" id="KW-1133">Transmembrane helix</keyword>
<evidence type="ECO:0008006" key="4">
    <source>
        <dbReference type="Google" id="ProtNLM"/>
    </source>
</evidence>
<dbReference type="InterPro" id="IPR021494">
    <property type="entry name" value="DUF3149"/>
</dbReference>